<comment type="caution">
    <text evidence="3">The sequence shown here is derived from an EMBL/GenBank/DDBJ whole genome shotgun (WGS) entry which is preliminary data.</text>
</comment>
<dbReference type="AlphaFoldDB" id="A0A4U0XDB0"/>
<dbReference type="SMART" id="SM00256">
    <property type="entry name" value="FBOX"/>
    <property type="match status" value="2"/>
</dbReference>
<feature type="region of interest" description="Disordered" evidence="1">
    <location>
        <begin position="453"/>
        <end position="551"/>
    </location>
</feature>
<feature type="compositionally biased region" description="Basic and acidic residues" evidence="1">
    <location>
        <begin position="500"/>
        <end position="521"/>
    </location>
</feature>
<feature type="domain" description="F-box" evidence="2">
    <location>
        <begin position="184"/>
        <end position="225"/>
    </location>
</feature>
<dbReference type="OrthoDB" id="1689567at2759"/>
<dbReference type="EMBL" id="NAJN01000447">
    <property type="protein sequence ID" value="TKA73223.1"/>
    <property type="molecule type" value="Genomic_DNA"/>
</dbReference>
<evidence type="ECO:0000313" key="3">
    <source>
        <dbReference type="EMBL" id="TKA73223.1"/>
    </source>
</evidence>
<gene>
    <name evidence="3" type="ORF">B0A49_04892</name>
</gene>
<dbReference type="Pfam" id="PF12937">
    <property type="entry name" value="F-box-like"/>
    <property type="match status" value="1"/>
</dbReference>
<feature type="domain" description="F-box" evidence="2">
    <location>
        <begin position="229"/>
        <end position="269"/>
    </location>
</feature>
<feature type="region of interest" description="Disordered" evidence="1">
    <location>
        <begin position="791"/>
        <end position="812"/>
    </location>
</feature>
<feature type="compositionally biased region" description="Low complexity" evidence="1">
    <location>
        <begin position="488"/>
        <end position="499"/>
    </location>
</feature>
<evidence type="ECO:0000313" key="4">
    <source>
        <dbReference type="Proteomes" id="UP000308768"/>
    </source>
</evidence>
<sequence>MSSKSIGTGNSHGSETVARVVNTPRSRNKAIVNSDESDDNSESTMSLELVSPGTFIFSGPTLRGSEYASSGSLLQYSDSSYSLLPRTNSGVELGAAFAAFRRSGAASFYTVTNDSFADSVQEPPCQDPLENSSSLYEVVSRTSSAAEISSDDIFSSYKQQRCASLPGGLATVSLVSSPQPAPALPPAVMKSLLSYLTCEEYKAVRLTCRSWSSALTFILAPQYPTAHRLPTEIIQQIYMYLTPVDFDAARHTCRTWMLASLNTALLRQMCKRGGWWTAAERDLKNLQAGNKVGPNYEWLTSRRISRECALESGWTGNGIREAPFQSPQHPHRPSAIALTAVTDFADLSSGYAGLQGRHNAGLIFTVSVCGGYVLVAEGGIVHVYAINGKDIRPITSVICPKRVLAMSMDASSKRFAIAALLDGRMGLVCDLTMSTTPKPEKNNSQWETAGALDVASSPGAPVTALEPGDMVRTNTERRYTERFSLFMSRSSGSERTSISGHDKTSRDGDSALDRRSSDHARTSSAVPYLKTPNSISDNDDEDEEESVSVPVSAGPRSLYRHLCSDDDPPRSVAICPSRRCVAFGCSAGIELHWVDALTGQDMNRWFPLTAPSDFLYFLPPRRGVDSAKKLRLVSSAAHTTGRPAIRSRFYRRGTGVSSLWGNLGLHSQGNNSGSSLGSSLNNHDHYRAVPLSDGYHILFTDPKSNLLCLGSDAPLGGPTKLLRKMMFVPPLPSDSFDKASSEDADSNAAIVPALYAAAADVSQGVRVVAVYGESIVLYSVPPDVFAHSMAEQEPKVEARTNPPPYSDATSDSTTNELNLEWLQWWPDHMDSCGRAKEAWPLMIRGTLIGAVSGLVDLAISCSPVLTIWGFSIDGRASTWQVNPGHRPLVVSHKFVAADGTIHSVNLDAGGDVARADVGTDDEERSVGFDGCASALF</sequence>
<dbReference type="Proteomes" id="UP000308768">
    <property type="component" value="Unassembled WGS sequence"/>
</dbReference>
<dbReference type="SUPFAM" id="SSF69322">
    <property type="entry name" value="Tricorn protease domain 2"/>
    <property type="match status" value="1"/>
</dbReference>
<feature type="region of interest" description="Disordered" evidence="1">
    <location>
        <begin position="1"/>
        <end position="44"/>
    </location>
</feature>
<accession>A0A4U0XDB0</accession>
<dbReference type="InterPro" id="IPR001810">
    <property type="entry name" value="F-box_dom"/>
</dbReference>
<proteinExistence type="predicted"/>
<feature type="compositionally biased region" description="Polar residues" evidence="1">
    <location>
        <begin position="1"/>
        <end position="14"/>
    </location>
</feature>
<protein>
    <recommendedName>
        <fullName evidence="2">F-box domain-containing protein</fullName>
    </recommendedName>
</protein>
<dbReference type="SUPFAM" id="SSF81383">
    <property type="entry name" value="F-box domain"/>
    <property type="match status" value="1"/>
</dbReference>
<dbReference type="InterPro" id="IPR036047">
    <property type="entry name" value="F-box-like_dom_sf"/>
</dbReference>
<evidence type="ECO:0000256" key="1">
    <source>
        <dbReference type="SAM" id="MobiDB-lite"/>
    </source>
</evidence>
<dbReference type="CDD" id="cd09917">
    <property type="entry name" value="F-box_SF"/>
    <property type="match status" value="1"/>
</dbReference>
<dbReference type="Gene3D" id="1.20.1280.50">
    <property type="match status" value="1"/>
</dbReference>
<reference evidence="3 4" key="1">
    <citation type="submission" date="2017-03" db="EMBL/GenBank/DDBJ databases">
        <title>Genomes of endolithic fungi from Antarctica.</title>
        <authorList>
            <person name="Coleine C."/>
            <person name="Masonjones S."/>
            <person name="Stajich J.E."/>
        </authorList>
    </citation>
    <scope>NUCLEOTIDE SEQUENCE [LARGE SCALE GENOMIC DNA]</scope>
    <source>
        <strain evidence="3 4">CCFEE 5187</strain>
    </source>
</reference>
<name>A0A4U0XDB0_9PEZI</name>
<organism evidence="3 4">
    <name type="scientific">Cryomyces minteri</name>
    <dbReference type="NCBI Taxonomy" id="331657"/>
    <lineage>
        <taxon>Eukaryota</taxon>
        <taxon>Fungi</taxon>
        <taxon>Dikarya</taxon>
        <taxon>Ascomycota</taxon>
        <taxon>Pezizomycotina</taxon>
        <taxon>Dothideomycetes</taxon>
        <taxon>Dothideomycetes incertae sedis</taxon>
        <taxon>Cryomyces</taxon>
    </lineage>
</organism>
<keyword evidence="4" id="KW-1185">Reference proteome</keyword>
<feature type="compositionally biased region" description="Acidic residues" evidence="1">
    <location>
        <begin position="537"/>
        <end position="546"/>
    </location>
</feature>
<dbReference type="STRING" id="331657.A0A4U0XDB0"/>
<evidence type="ECO:0000259" key="2">
    <source>
        <dbReference type="SMART" id="SM00256"/>
    </source>
</evidence>